<evidence type="ECO:0000259" key="3">
    <source>
        <dbReference type="PROSITE" id="PS50977"/>
    </source>
</evidence>
<keyword evidence="1 2" id="KW-0238">DNA-binding</keyword>
<evidence type="ECO:0000313" key="4">
    <source>
        <dbReference type="EMBL" id="PUE94401.1"/>
    </source>
</evidence>
<dbReference type="GO" id="GO:0003700">
    <property type="term" value="F:DNA-binding transcription factor activity"/>
    <property type="evidence" value="ECO:0007669"/>
    <property type="project" value="TreeGrafter"/>
</dbReference>
<dbReference type="InterPro" id="IPR001647">
    <property type="entry name" value="HTH_TetR"/>
</dbReference>
<dbReference type="SUPFAM" id="SSF48498">
    <property type="entry name" value="Tetracyclin repressor-like, C-terminal domain"/>
    <property type="match status" value="1"/>
</dbReference>
<proteinExistence type="predicted"/>
<gene>
    <name evidence="4" type="ORF">C7T86_08570</name>
</gene>
<accession>A0AA44Z396</accession>
<reference evidence="4 5" key="1">
    <citation type="submission" date="2018-03" db="EMBL/GenBank/DDBJ databases">
        <title>Sequencing of reference strains of Xanthomonas.</title>
        <authorList>
            <person name="Studholme D.J."/>
            <person name="Vicente J."/>
            <person name="Sarris P."/>
        </authorList>
    </citation>
    <scope>NUCLEOTIDE SEQUENCE [LARGE SCALE GENOMIC DNA]</scope>
    <source>
        <strain evidence="4 5">WHRI 5232</strain>
    </source>
</reference>
<evidence type="ECO:0000256" key="1">
    <source>
        <dbReference type="ARBA" id="ARBA00023125"/>
    </source>
</evidence>
<dbReference type="AlphaFoldDB" id="A0AA44Z396"/>
<dbReference type="InterPro" id="IPR009057">
    <property type="entry name" value="Homeodomain-like_sf"/>
</dbReference>
<name>A0AA44Z396_XANCM</name>
<evidence type="ECO:0000313" key="5">
    <source>
        <dbReference type="Proteomes" id="UP000251513"/>
    </source>
</evidence>
<dbReference type="EMBL" id="PYJH01000013">
    <property type="protein sequence ID" value="PUE94401.1"/>
    <property type="molecule type" value="Genomic_DNA"/>
</dbReference>
<evidence type="ECO:0000256" key="2">
    <source>
        <dbReference type="PROSITE-ProRule" id="PRU00335"/>
    </source>
</evidence>
<dbReference type="PROSITE" id="PS50977">
    <property type="entry name" value="HTH_TETR_2"/>
    <property type="match status" value="1"/>
</dbReference>
<dbReference type="Proteomes" id="UP000251513">
    <property type="component" value="Unassembled WGS sequence"/>
</dbReference>
<dbReference type="SUPFAM" id="SSF46689">
    <property type="entry name" value="Homeodomain-like"/>
    <property type="match status" value="1"/>
</dbReference>
<dbReference type="InterPro" id="IPR050109">
    <property type="entry name" value="HTH-type_TetR-like_transc_reg"/>
</dbReference>
<organism evidence="4 5">
    <name type="scientific">Xanthomonas campestris pv. malvacearum</name>
    <dbReference type="NCBI Taxonomy" id="86040"/>
    <lineage>
        <taxon>Bacteria</taxon>
        <taxon>Pseudomonadati</taxon>
        <taxon>Pseudomonadota</taxon>
        <taxon>Gammaproteobacteria</taxon>
        <taxon>Lysobacterales</taxon>
        <taxon>Lysobacteraceae</taxon>
        <taxon>Xanthomonas</taxon>
    </lineage>
</organism>
<dbReference type="Pfam" id="PF00440">
    <property type="entry name" value="TetR_N"/>
    <property type="match status" value="1"/>
</dbReference>
<comment type="caution">
    <text evidence="4">The sequence shown here is derived from an EMBL/GenBank/DDBJ whole genome shotgun (WGS) entry which is preliminary data.</text>
</comment>
<dbReference type="GO" id="GO:0000976">
    <property type="term" value="F:transcription cis-regulatory region binding"/>
    <property type="evidence" value="ECO:0007669"/>
    <property type="project" value="TreeGrafter"/>
</dbReference>
<dbReference type="InterPro" id="IPR036271">
    <property type="entry name" value="Tet_transcr_reg_TetR-rel_C_sf"/>
</dbReference>
<sequence length="250" mass="27499">MRQWRLARRAEYRLIAWPAAGTGRGQLHRKPTATTPLVGARAQAASGLWCKRTNLSDNAGMMTSRPDAALRRRQILDAADEVFSEHGVNAPLELVVERAGLGRATLYRNFPDRLALMTALMARGLDGLERLAADLADRPDGLAVLLHDVAEHIAQSSPLVDFWRSIERAHPAVEAADRRAVGIFLPFVHRARDAGLCRADVDEEQVLLVIDMLGSCLRGNDEAERKRLAHRSADLLMHALGMQVPVGGTR</sequence>
<feature type="DNA-binding region" description="H-T-H motif" evidence="2">
    <location>
        <begin position="91"/>
        <end position="110"/>
    </location>
</feature>
<dbReference type="PRINTS" id="PR00455">
    <property type="entry name" value="HTHTETR"/>
</dbReference>
<protein>
    <submittedName>
        <fullName evidence="4">TetR/AcrR family transcriptional regulator</fullName>
    </submittedName>
</protein>
<dbReference type="PANTHER" id="PTHR30055">
    <property type="entry name" value="HTH-TYPE TRANSCRIPTIONAL REGULATOR RUTR"/>
    <property type="match status" value="1"/>
</dbReference>
<dbReference type="PANTHER" id="PTHR30055:SF223">
    <property type="entry name" value="HTH-TYPE TRANSCRIPTIONAL REGULATOR UIDR"/>
    <property type="match status" value="1"/>
</dbReference>
<dbReference type="Gene3D" id="1.10.357.10">
    <property type="entry name" value="Tetracycline Repressor, domain 2"/>
    <property type="match status" value="1"/>
</dbReference>
<feature type="domain" description="HTH tetR-type" evidence="3">
    <location>
        <begin position="69"/>
        <end position="128"/>
    </location>
</feature>